<evidence type="ECO:0000256" key="2">
    <source>
        <dbReference type="ARBA" id="ARBA00022737"/>
    </source>
</evidence>
<dbReference type="Gene3D" id="3.30.870.10">
    <property type="entry name" value="Endonuclease Chain A"/>
    <property type="match status" value="2"/>
</dbReference>
<name>A0ABW8ANX6_9ACTN</name>
<keyword evidence="3" id="KW-0378">Hydrolase</keyword>
<dbReference type="SUPFAM" id="SSF56024">
    <property type="entry name" value="Phospholipase D/nuclease"/>
    <property type="match status" value="2"/>
</dbReference>
<dbReference type="CDD" id="cd09105">
    <property type="entry name" value="PLDc_vPLD1_2_like_2"/>
    <property type="match status" value="1"/>
</dbReference>
<feature type="domain" description="PLD phosphodiesterase" evidence="5">
    <location>
        <begin position="386"/>
        <end position="413"/>
    </location>
</feature>
<evidence type="ECO:0000256" key="1">
    <source>
        <dbReference type="ARBA" id="ARBA00000798"/>
    </source>
</evidence>
<keyword evidence="4" id="KW-0443">Lipid metabolism</keyword>
<keyword evidence="7" id="KW-1185">Reference proteome</keyword>
<comment type="caution">
    <text evidence="6">The sequence shown here is derived from an EMBL/GenBank/DDBJ whole genome shotgun (WGS) entry which is preliminary data.</text>
</comment>
<evidence type="ECO:0000313" key="6">
    <source>
        <dbReference type="EMBL" id="MFI7588065.1"/>
    </source>
</evidence>
<dbReference type="RefSeq" id="WP_398280954.1">
    <property type="nucleotide sequence ID" value="NZ_JBITLV010000004.1"/>
</dbReference>
<dbReference type="InterPro" id="IPR025202">
    <property type="entry name" value="PLD-like_dom"/>
</dbReference>
<dbReference type="PANTHER" id="PTHR18896">
    <property type="entry name" value="PHOSPHOLIPASE D"/>
    <property type="match status" value="1"/>
</dbReference>
<evidence type="ECO:0000313" key="7">
    <source>
        <dbReference type="Proteomes" id="UP001612915"/>
    </source>
</evidence>
<dbReference type="InterPro" id="IPR015679">
    <property type="entry name" value="PLipase_D_fam"/>
</dbReference>
<dbReference type="Pfam" id="PF13091">
    <property type="entry name" value="PLDc_2"/>
    <property type="match status" value="1"/>
</dbReference>
<proteinExistence type="predicted"/>
<evidence type="ECO:0000259" key="5">
    <source>
        <dbReference type="PROSITE" id="PS50035"/>
    </source>
</evidence>
<dbReference type="PROSITE" id="PS50035">
    <property type="entry name" value="PLD"/>
    <property type="match status" value="2"/>
</dbReference>
<dbReference type="PANTHER" id="PTHR18896:SF76">
    <property type="entry name" value="PHOSPHOLIPASE"/>
    <property type="match status" value="1"/>
</dbReference>
<dbReference type="InterPro" id="IPR001736">
    <property type="entry name" value="PLipase_D/transphosphatidylase"/>
</dbReference>
<protein>
    <submittedName>
        <fullName evidence="6">Phospholipase D family protein</fullName>
    </submittedName>
</protein>
<sequence length="529" mass="60591">MTDADVTDDAPDRWFLTPEERGNPFTKIDREPHDDGRAWVAGNHAEVVVHGAHYFRRLYDELCALKNGDRVFFTDWCGDADQLLLDDGTEIGDVLADLARKGVEVRGLLWRSHSRRLSYNAQDNEHLGTRVNAAGGEVLLDQRVRTFGSHHQKLFVIRHQDEPQKDVAYVGGIDLCHSRRDDEHHGGDPQVMPMDPRYGETPPWHDAVLELRGPVVGDLLRTFVERWDDDTPLDRRTPYRMLIQRREHMPRHPEDLPEAFPDPPAQGEVAVQLLRTFARKRPHFPFAPDGERSVARGYAKAFAQARSLIYIEDQYLWSVEVARNLAEALEREPDLRVIAVVPRYPDADDRWNGPPNRIAQLDAIDVLRGAGGDRFAVYDLVNAHGTPIYVHAKVCIVDDLWLTCGSDNFNLRSWTTDTELTCAVIDGERDEREPRDLTRHGDGARRLPRDVRLALWREHLGDGPSDDEMLDPVSGFDAWTAAADRRDARVRHHRPDPVGRLTRLWARPVNRLMFDPDDRTRGDRANHRF</sequence>
<reference evidence="6 7" key="1">
    <citation type="submission" date="2024-10" db="EMBL/GenBank/DDBJ databases">
        <title>The Natural Products Discovery Center: Release of the First 8490 Sequenced Strains for Exploring Actinobacteria Biosynthetic Diversity.</title>
        <authorList>
            <person name="Kalkreuter E."/>
            <person name="Kautsar S.A."/>
            <person name="Yang D."/>
            <person name="Bader C.D."/>
            <person name="Teijaro C.N."/>
            <person name="Fluegel L."/>
            <person name="Davis C.M."/>
            <person name="Simpson J.R."/>
            <person name="Lauterbach L."/>
            <person name="Steele A.D."/>
            <person name="Gui C."/>
            <person name="Meng S."/>
            <person name="Li G."/>
            <person name="Viehrig K."/>
            <person name="Ye F."/>
            <person name="Su P."/>
            <person name="Kiefer A.F."/>
            <person name="Nichols A."/>
            <person name="Cepeda A.J."/>
            <person name="Yan W."/>
            <person name="Fan B."/>
            <person name="Jiang Y."/>
            <person name="Adhikari A."/>
            <person name="Zheng C.-J."/>
            <person name="Schuster L."/>
            <person name="Cowan T.M."/>
            <person name="Smanski M.J."/>
            <person name="Chevrette M.G."/>
            <person name="De Carvalho L.P.S."/>
            <person name="Shen B."/>
        </authorList>
    </citation>
    <scope>NUCLEOTIDE SEQUENCE [LARGE SCALE GENOMIC DNA]</scope>
    <source>
        <strain evidence="6 7">NPDC049639</strain>
    </source>
</reference>
<evidence type="ECO:0000256" key="3">
    <source>
        <dbReference type="ARBA" id="ARBA00022801"/>
    </source>
</evidence>
<dbReference type="CDD" id="cd09104">
    <property type="entry name" value="PLDc_vPLD1_2_like_1"/>
    <property type="match status" value="1"/>
</dbReference>
<keyword evidence="2" id="KW-0677">Repeat</keyword>
<dbReference type="Proteomes" id="UP001612915">
    <property type="component" value="Unassembled WGS sequence"/>
</dbReference>
<dbReference type="SMART" id="SM00155">
    <property type="entry name" value="PLDc"/>
    <property type="match status" value="2"/>
</dbReference>
<dbReference type="EMBL" id="JBITLV010000004">
    <property type="protein sequence ID" value="MFI7588065.1"/>
    <property type="molecule type" value="Genomic_DNA"/>
</dbReference>
<accession>A0ABW8ANX6</accession>
<evidence type="ECO:0000256" key="4">
    <source>
        <dbReference type="ARBA" id="ARBA00023098"/>
    </source>
</evidence>
<organism evidence="6 7">
    <name type="scientific">Spongisporangium articulatum</name>
    <dbReference type="NCBI Taxonomy" id="3362603"/>
    <lineage>
        <taxon>Bacteria</taxon>
        <taxon>Bacillati</taxon>
        <taxon>Actinomycetota</taxon>
        <taxon>Actinomycetes</taxon>
        <taxon>Kineosporiales</taxon>
        <taxon>Kineosporiaceae</taxon>
        <taxon>Spongisporangium</taxon>
    </lineage>
</organism>
<gene>
    <name evidence="6" type="ORF">ACIB24_13420</name>
</gene>
<comment type="catalytic activity">
    <reaction evidence="1">
        <text>a 1,2-diacyl-sn-glycero-3-phosphocholine + H2O = a 1,2-diacyl-sn-glycero-3-phosphate + choline + H(+)</text>
        <dbReference type="Rhea" id="RHEA:14445"/>
        <dbReference type="ChEBI" id="CHEBI:15354"/>
        <dbReference type="ChEBI" id="CHEBI:15377"/>
        <dbReference type="ChEBI" id="CHEBI:15378"/>
        <dbReference type="ChEBI" id="CHEBI:57643"/>
        <dbReference type="ChEBI" id="CHEBI:58608"/>
        <dbReference type="EC" id="3.1.4.4"/>
    </reaction>
</comment>
<feature type="domain" description="PLD phosphodiesterase" evidence="5">
    <location>
        <begin position="146"/>
        <end position="179"/>
    </location>
</feature>